<proteinExistence type="predicted"/>
<name>A0A9P5N3N6_9AGAM</name>
<dbReference type="Proteomes" id="UP000759537">
    <property type="component" value="Unassembled WGS sequence"/>
</dbReference>
<evidence type="ECO:0000313" key="2">
    <source>
        <dbReference type="EMBL" id="KAF8485124.1"/>
    </source>
</evidence>
<dbReference type="OrthoDB" id="4966at2759"/>
<accession>A0A9P5N3N6</accession>
<sequence>MTSPRAPNSPLPDVNGLGWHGPPITKTTLSRLNASPAENATCQTRLAGAVRTVLECIGEDRILIEEVFFAPRNDMPRP</sequence>
<evidence type="ECO:0000256" key="1">
    <source>
        <dbReference type="SAM" id="MobiDB-lite"/>
    </source>
</evidence>
<protein>
    <submittedName>
        <fullName evidence="2">Uncharacterized protein</fullName>
    </submittedName>
</protein>
<reference evidence="2" key="2">
    <citation type="journal article" date="2020" name="Nat. Commun.">
        <title>Large-scale genome sequencing of mycorrhizal fungi provides insights into the early evolution of symbiotic traits.</title>
        <authorList>
            <person name="Miyauchi S."/>
            <person name="Kiss E."/>
            <person name="Kuo A."/>
            <person name="Drula E."/>
            <person name="Kohler A."/>
            <person name="Sanchez-Garcia M."/>
            <person name="Morin E."/>
            <person name="Andreopoulos B."/>
            <person name="Barry K.W."/>
            <person name="Bonito G."/>
            <person name="Buee M."/>
            <person name="Carver A."/>
            <person name="Chen C."/>
            <person name="Cichocki N."/>
            <person name="Clum A."/>
            <person name="Culley D."/>
            <person name="Crous P.W."/>
            <person name="Fauchery L."/>
            <person name="Girlanda M."/>
            <person name="Hayes R.D."/>
            <person name="Keri Z."/>
            <person name="LaButti K."/>
            <person name="Lipzen A."/>
            <person name="Lombard V."/>
            <person name="Magnuson J."/>
            <person name="Maillard F."/>
            <person name="Murat C."/>
            <person name="Nolan M."/>
            <person name="Ohm R.A."/>
            <person name="Pangilinan J."/>
            <person name="Pereira M.F."/>
            <person name="Perotto S."/>
            <person name="Peter M."/>
            <person name="Pfister S."/>
            <person name="Riley R."/>
            <person name="Sitrit Y."/>
            <person name="Stielow J.B."/>
            <person name="Szollosi G."/>
            <person name="Zifcakova L."/>
            <person name="Stursova M."/>
            <person name="Spatafora J.W."/>
            <person name="Tedersoo L."/>
            <person name="Vaario L.M."/>
            <person name="Yamada A."/>
            <person name="Yan M."/>
            <person name="Wang P."/>
            <person name="Xu J."/>
            <person name="Bruns T."/>
            <person name="Baldrian P."/>
            <person name="Vilgalys R."/>
            <person name="Dunand C."/>
            <person name="Henrissat B."/>
            <person name="Grigoriev I.V."/>
            <person name="Hibbett D."/>
            <person name="Nagy L.G."/>
            <person name="Martin F.M."/>
        </authorList>
    </citation>
    <scope>NUCLEOTIDE SEQUENCE</scope>
    <source>
        <strain evidence="2">Prilba</strain>
    </source>
</reference>
<organism evidence="2 3">
    <name type="scientific">Russula ochroleuca</name>
    <dbReference type="NCBI Taxonomy" id="152965"/>
    <lineage>
        <taxon>Eukaryota</taxon>
        <taxon>Fungi</taxon>
        <taxon>Dikarya</taxon>
        <taxon>Basidiomycota</taxon>
        <taxon>Agaricomycotina</taxon>
        <taxon>Agaricomycetes</taxon>
        <taxon>Russulales</taxon>
        <taxon>Russulaceae</taxon>
        <taxon>Russula</taxon>
    </lineage>
</organism>
<evidence type="ECO:0000313" key="3">
    <source>
        <dbReference type="Proteomes" id="UP000759537"/>
    </source>
</evidence>
<keyword evidence="3" id="KW-1185">Reference proteome</keyword>
<feature type="region of interest" description="Disordered" evidence="1">
    <location>
        <begin position="1"/>
        <end position="22"/>
    </location>
</feature>
<reference evidence="2" key="1">
    <citation type="submission" date="2019-10" db="EMBL/GenBank/DDBJ databases">
        <authorList>
            <consortium name="DOE Joint Genome Institute"/>
            <person name="Kuo A."/>
            <person name="Miyauchi S."/>
            <person name="Kiss E."/>
            <person name="Drula E."/>
            <person name="Kohler A."/>
            <person name="Sanchez-Garcia M."/>
            <person name="Andreopoulos B."/>
            <person name="Barry K.W."/>
            <person name="Bonito G."/>
            <person name="Buee M."/>
            <person name="Carver A."/>
            <person name="Chen C."/>
            <person name="Cichocki N."/>
            <person name="Clum A."/>
            <person name="Culley D."/>
            <person name="Crous P.W."/>
            <person name="Fauchery L."/>
            <person name="Girlanda M."/>
            <person name="Hayes R."/>
            <person name="Keri Z."/>
            <person name="LaButti K."/>
            <person name="Lipzen A."/>
            <person name="Lombard V."/>
            <person name="Magnuson J."/>
            <person name="Maillard F."/>
            <person name="Morin E."/>
            <person name="Murat C."/>
            <person name="Nolan M."/>
            <person name="Ohm R."/>
            <person name="Pangilinan J."/>
            <person name="Pereira M."/>
            <person name="Perotto S."/>
            <person name="Peter M."/>
            <person name="Riley R."/>
            <person name="Sitrit Y."/>
            <person name="Stielow B."/>
            <person name="Szollosi G."/>
            <person name="Zifcakova L."/>
            <person name="Stursova M."/>
            <person name="Spatafora J.W."/>
            <person name="Tedersoo L."/>
            <person name="Vaario L.-M."/>
            <person name="Yamada A."/>
            <person name="Yan M."/>
            <person name="Wang P."/>
            <person name="Xu J."/>
            <person name="Bruns T."/>
            <person name="Baldrian P."/>
            <person name="Vilgalys R."/>
            <person name="Henrissat B."/>
            <person name="Grigoriev I.V."/>
            <person name="Hibbett D."/>
            <person name="Nagy L.G."/>
            <person name="Martin F.M."/>
        </authorList>
    </citation>
    <scope>NUCLEOTIDE SEQUENCE</scope>
    <source>
        <strain evidence="2">Prilba</strain>
    </source>
</reference>
<dbReference type="EMBL" id="WHVB01000003">
    <property type="protein sequence ID" value="KAF8485124.1"/>
    <property type="molecule type" value="Genomic_DNA"/>
</dbReference>
<gene>
    <name evidence="2" type="ORF">DFH94DRAFT_689463</name>
</gene>
<dbReference type="AlphaFoldDB" id="A0A9P5N3N6"/>
<comment type="caution">
    <text evidence="2">The sequence shown here is derived from an EMBL/GenBank/DDBJ whole genome shotgun (WGS) entry which is preliminary data.</text>
</comment>